<dbReference type="PANTHER" id="PTHR11078:SF3">
    <property type="entry name" value="ANTITERMINATION NUSB DOMAIN-CONTAINING PROTEIN"/>
    <property type="match status" value="1"/>
</dbReference>
<dbReference type="EMBL" id="DXAY01000061">
    <property type="protein sequence ID" value="HIZ74139.1"/>
    <property type="molecule type" value="Genomic_DNA"/>
</dbReference>
<dbReference type="SUPFAM" id="SSF48013">
    <property type="entry name" value="NusB-like"/>
    <property type="match status" value="1"/>
</dbReference>
<proteinExistence type="inferred from homology"/>
<dbReference type="GO" id="GO:0006353">
    <property type="term" value="P:DNA-templated transcription termination"/>
    <property type="evidence" value="ECO:0007669"/>
    <property type="project" value="UniProtKB-UniRule"/>
</dbReference>
<organism evidence="8 9">
    <name type="scientific">Candidatus Mediterraneibacter stercoravium</name>
    <dbReference type="NCBI Taxonomy" id="2838685"/>
    <lineage>
        <taxon>Bacteria</taxon>
        <taxon>Bacillati</taxon>
        <taxon>Bacillota</taxon>
        <taxon>Clostridia</taxon>
        <taxon>Lachnospirales</taxon>
        <taxon>Lachnospiraceae</taxon>
        <taxon>Mediterraneibacter</taxon>
    </lineage>
</organism>
<dbReference type="NCBIfam" id="TIGR01951">
    <property type="entry name" value="nusB"/>
    <property type="match status" value="1"/>
</dbReference>
<reference evidence="8" key="2">
    <citation type="submission" date="2021-04" db="EMBL/GenBank/DDBJ databases">
        <authorList>
            <person name="Gilroy R."/>
        </authorList>
    </citation>
    <scope>NUCLEOTIDE SEQUENCE</scope>
    <source>
        <strain evidence="8">CHK196-3914</strain>
    </source>
</reference>
<sequence length="137" mass="15806">MVRTELREHIFKMLFQIEFNETEEMPSHLKYYFDTLEDAAEKDKQYIQKKYEAVVSHVPEIDRIINDSARGWKTGRMNKVDLTILRLAVYELKWDEEIPVGVAINEAVELAKKFSGDEGPAFVNGVLGKVASQEQKA</sequence>
<name>A0A9D2K1Y3_9FIRM</name>
<dbReference type="GO" id="GO:0031564">
    <property type="term" value="P:transcription antitermination"/>
    <property type="evidence" value="ECO:0007669"/>
    <property type="project" value="UniProtKB-KW"/>
</dbReference>
<dbReference type="InterPro" id="IPR035926">
    <property type="entry name" value="NusB-like_sf"/>
</dbReference>
<evidence type="ECO:0000256" key="2">
    <source>
        <dbReference type="ARBA" id="ARBA00022814"/>
    </source>
</evidence>
<gene>
    <name evidence="6 8" type="primary">nusB</name>
    <name evidence="8" type="ORF">H9723_02695</name>
</gene>
<keyword evidence="2 6" id="KW-0889">Transcription antitermination</keyword>
<feature type="domain" description="NusB/RsmB/TIM44" evidence="7">
    <location>
        <begin position="5"/>
        <end position="131"/>
    </location>
</feature>
<evidence type="ECO:0000313" key="8">
    <source>
        <dbReference type="EMBL" id="HIZ74139.1"/>
    </source>
</evidence>
<protein>
    <recommendedName>
        <fullName evidence="6">Transcription antitermination protein NusB</fullName>
    </recommendedName>
    <alternativeName>
        <fullName evidence="6">Antitermination factor NusB</fullName>
    </alternativeName>
</protein>
<dbReference type="Proteomes" id="UP000824116">
    <property type="component" value="Unassembled WGS sequence"/>
</dbReference>
<dbReference type="GO" id="GO:0003723">
    <property type="term" value="F:RNA binding"/>
    <property type="evidence" value="ECO:0007669"/>
    <property type="project" value="UniProtKB-UniRule"/>
</dbReference>
<dbReference type="Pfam" id="PF01029">
    <property type="entry name" value="NusB"/>
    <property type="match status" value="1"/>
</dbReference>
<dbReference type="InterPro" id="IPR011605">
    <property type="entry name" value="NusB_fam"/>
</dbReference>
<comment type="similarity">
    <text evidence="1 6">Belongs to the NusB family.</text>
</comment>
<accession>A0A9D2K1Y3</accession>
<comment type="caution">
    <text evidence="8">The sequence shown here is derived from an EMBL/GenBank/DDBJ whole genome shotgun (WGS) entry which is preliminary data.</text>
</comment>
<evidence type="ECO:0000259" key="7">
    <source>
        <dbReference type="Pfam" id="PF01029"/>
    </source>
</evidence>
<keyword evidence="5 6" id="KW-0804">Transcription</keyword>
<keyword evidence="4 6" id="KW-0805">Transcription regulation</keyword>
<evidence type="ECO:0000256" key="3">
    <source>
        <dbReference type="ARBA" id="ARBA00022884"/>
    </source>
</evidence>
<evidence type="ECO:0000256" key="5">
    <source>
        <dbReference type="ARBA" id="ARBA00023163"/>
    </source>
</evidence>
<dbReference type="Gene3D" id="1.10.940.10">
    <property type="entry name" value="NusB-like"/>
    <property type="match status" value="1"/>
</dbReference>
<dbReference type="HAMAP" id="MF_00073">
    <property type="entry name" value="NusB"/>
    <property type="match status" value="1"/>
</dbReference>
<comment type="function">
    <text evidence="6">Involved in transcription antitermination. Required for transcription of ribosomal RNA (rRNA) genes. Binds specifically to the boxA antiterminator sequence of the ribosomal RNA (rrn) operons.</text>
</comment>
<dbReference type="PANTHER" id="PTHR11078">
    <property type="entry name" value="N UTILIZATION SUBSTANCE PROTEIN B-RELATED"/>
    <property type="match status" value="1"/>
</dbReference>
<dbReference type="AlphaFoldDB" id="A0A9D2K1Y3"/>
<evidence type="ECO:0000313" key="9">
    <source>
        <dbReference type="Proteomes" id="UP000824116"/>
    </source>
</evidence>
<dbReference type="InterPro" id="IPR006027">
    <property type="entry name" value="NusB_RsmB_TIM44"/>
</dbReference>
<evidence type="ECO:0000256" key="6">
    <source>
        <dbReference type="HAMAP-Rule" id="MF_00073"/>
    </source>
</evidence>
<evidence type="ECO:0000256" key="4">
    <source>
        <dbReference type="ARBA" id="ARBA00023015"/>
    </source>
</evidence>
<dbReference type="GO" id="GO:0005829">
    <property type="term" value="C:cytosol"/>
    <property type="evidence" value="ECO:0007669"/>
    <property type="project" value="TreeGrafter"/>
</dbReference>
<evidence type="ECO:0000256" key="1">
    <source>
        <dbReference type="ARBA" id="ARBA00005952"/>
    </source>
</evidence>
<reference evidence="8" key="1">
    <citation type="journal article" date="2021" name="PeerJ">
        <title>Extensive microbial diversity within the chicken gut microbiome revealed by metagenomics and culture.</title>
        <authorList>
            <person name="Gilroy R."/>
            <person name="Ravi A."/>
            <person name="Getino M."/>
            <person name="Pursley I."/>
            <person name="Horton D.L."/>
            <person name="Alikhan N.F."/>
            <person name="Baker D."/>
            <person name="Gharbi K."/>
            <person name="Hall N."/>
            <person name="Watson M."/>
            <person name="Adriaenssens E.M."/>
            <person name="Foster-Nyarko E."/>
            <person name="Jarju S."/>
            <person name="Secka A."/>
            <person name="Antonio M."/>
            <person name="Oren A."/>
            <person name="Chaudhuri R.R."/>
            <person name="La Ragione R."/>
            <person name="Hildebrand F."/>
            <person name="Pallen M.J."/>
        </authorList>
    </citation>
    <scope>NUCLEOTIDE SEQUENCE</scope>
    <source>
        <strain evidence="8">CHK196-3914</strain>
    </source>
</reference>
<keyword evidence="3 6" id="KW-0694">RNA-binding</keyword>